<dbReference type="InterPro" id="IPR016035">
    <property type="entry name" value="Acyl_Trfase/lysoPLipase"/>
</dbReference>
<dbReference type="PANTHER" id="PTHR14226">
    <property type="entry name" value="NEUROPATHY TARGET ESTERASE/SWISS CHEESE D.MELANOGASTER"/>
    <property type="match status" value="1"/>
</dbReference>
<feature type="domain" description="PNPLA" evidence="5">
    <location>
        <begin position="25"/>
        <end position="219"/>
    </location>
</feature>
<reference evidence="6 7" key="1">
    <citation type="submission" date="2017-11" db="EMBL/GenBank/DDBJ databases">
        <title>Bradyrhizobium forestalis sp. nov., an efficient nitrogen-fixing bacterium isolated from nodules of forest legume species in the Amazon.</title>
        <authorList>
            <person name="Costa E.M."/>
            <person name="Guimaraes A."/>
            <person name="Carvalho T.S."/>
            <person name="Rodrigues T.L."/>
            <person name="Ribeiro P.R.A."/>
            <person name="Lebbe L."/>
            <person name="Willems A."/>
            <person name="Moreira F.M.S."/>
        </authorList>
    </citation>
    <scope>NUCLEOTIDE SEQUENCE [LARGE SCALE GENOMIC DNA]</scope>
    <source>
        <strain evidence="6 7">INPA54B</strain>
    </source>
</reference>
<dbReference type="Proteomes" id="UP000231194">
    <property type="component" value="Unassembled WGS sequence"/>
</dbReference>
<dbReference type="Gene3D" id="3.40.1090.10">
    <property type="entry name" value="Cytosolic phospholipase A2 catalytic domain"/>
    <property type="match status" value="2"/>
</dbReference>
<accession>A0A2M8REI1</accession>
<dbReference type="EMBL" id="PGVG01000003">
    <property type="protein sequence ID" value="PJG56224.1"/>
    <property type="molecule type" value="Genomic_DNA"/>
</dbReference>
<dbReference type="InterPro" id="IPR050301">
    <property type="entry name" value="NTE"/>
</dbReference>
<evidence type="ECO:0000256" key="3">
    <source>
        <dbReference type="ARBA" id="ARBA00023098"/>
    </source>
</evidence>
<keyword evidence="3 4" id="KW-0443">Lipid metabolism</keyword>
<gene>
    <name evidence="6" type="ORF">CVM73_05280</name>
</gene>
<evidence type="ECO:0000256" key="2">
    <source>
        <dbReference type="ARBA" id="ARBA00022963"/>
    </source>
</evidence>
<feature type="short sequence motif" description="DGA/G" evidence="4">
    <location>
        <begin position="206"/>
        <end position="208"/>
    </location>
</feature>
<evidence type="ECO:0000256" key="4">
    <source>
        <dbReference type="PROSITE-ProRule" id="PRU01161"/>
    </source>
</evidence>
<dbReference type="AlphaFoldDB" id="A0A2M8REI1"/>
<dbReference type="PROSITE" id="PS51635">
    <property type="entry name" value="PNPLA"/>
    <property type="match status" value="1"/>
</dbReference>
<dbReference type="Pfam" id="PF01734">
    <property type="entry name" value="Patatin"/>
    <property type="match status" value="1"/>
</dbReference>
<dbReference type="SUPFAM" id="SSF52151">
    <property type="entry name" value="FabD/lysophospholipase-like"/>
    <property type="match status" value="1"/>
</dbReference>
<comment type="caution">
    <text evidence="4">Lacks conserved residue(s) required for the propagation of feature annotation.</text>
</comment>
<dbReference type="GO" id="GO:0016787">
    <property type="term" value="F:hydrolase activity"/>
    <property type="evidence" value="ECO:0007669"/>
    <property type="project" value="UniProtKB-UniRule"/>
</dbReference>
<evidence type="ECO:0000313" key="6">
    <source>
        <dbReference type="EMBL" id="PJG56224.1"/>
    </source>
</evidence>
<comment type="caution">
    <text evidence="6">The sequence shown here is derived from an EMBL/GenBank/DDBJ whole genome shotgun (WGS) entry which is preliminary data.</text>
</comment>
<keyword evidence="1 4" id="KW-0378">Hydrolase</keyword>
<keyword evidence="7" id="KW-1185">Reference proteome</keyword>
<sequence length="340" mass="36765">MASVLTDRAAEPGGATAAERPLTAIAFSGGLGLGAYHGGVFEALTSLLLPVDWVTGSSAGAITAALIAGSPSADRLRNLRNYWHAPSSPAGVPNAGRHTFAWLSSINTRVLGHQGFFHPRLPIPASHFGGLYDLGPTRERLQHLIDFGRLNGGDPRITICATDVESGDAVLFDSSSERIEMDHILASCGFLPEFAPVQIAGRWLGDGGFSLNAPFDPILETAGPLRLYVIDLFPRDGKVPNGLEAAAERRSDLTFGNQTFQRLGYALEARQLRAELQDLDYDDEVYLLSYRPGREEAGPEKSFDLSDEAMAQRWRAGFLDMQYAASLTPVPNEICSVRRP</sequence>
<keyword evidence="2 4" id="KW-0442">Lipid degradation</keyword>
<feature type="short sequence motif" description="GXSXG" evidence="4">
    <location>
        <begin position="56"/>
        <end position="60"/>
    </location>
</feature>
<protein>
    <submittedName>
        <fullName evidence="6">Patatin</fullName>
    </submittedName>
</protein>
<feature type="active site" description="Proton acceptor" evidence="4">
    <location>
        <position position="206"/>
    </location>
</feature>
<evidence type="ECO:0000256" key="1">
    <source>
        <dbReference type="ARBA" id="ARBA00022801"/>
    </source>
</evidence>
<proteinExistence type="predicted"/>
<dbReference type="InterPro" id="IPR002641">
    <property type="entry name" value="PNPLA_dom"/>
</dbReference>
<organism evidence="6 7">
    <name type="scientific">Bradyrhizobium forestalis</name>
    <dbReference type="NCBI Taxonomy" id="1419263"/>
    <lineage>
        <taxon>Bacteria</taxon>
        <taxon>Pseudomonadati</taxon>
        <taxon>Pseudomonadota</taxon>
        <taxon>Alphaproteobacteria</taxon>
        <taxon>Hyphomicrobiales</taxon>
        <taxon>Nitrobacteraceae</taxon>
        <taxon>Bradyrhizobium</taxon>
    </lineage>
</organism>
<dbReference type="PANTHER" id="PTHR14226:SF57">
    <property type="entry name" value="BLR7027 PROTEIN"/>
    <property type="match status" value="1"/>
</dbReference>
<evidence type="ECO:0000259" key="5">
    <source>
        <dbReference type="PROSITE" id="PS51635"/>
    </source>
</evidence>
<evidence type="ECO:0000313" key="7">
    <source>
        <dbReference type="Proteomes" id="UP000231194"/>
    </source>
</evidence>
<dbReference type="GO" id="GO:0016042">
    <property type="term" value="P:lipid catabolic process"/>
    <property type="evidence" value="ECO:0007669"/>
    <property type="project" value="UniProtKB-UniRule"/>
</dbReference>
<dbReference type="OrthoDB" id="9807112at2"/>
<feature type="active site" description="Nucleophile" evidence="4">
    <location>
        <position position="58"/>
    </location>
</feature>
<name>A0A2M8REI1_9BRAD</name>